<reference evidence="6 7" key="1">
    <citation type="submission" date="2018-06" db="EMBL/GenBank/DDBJ databases">
        <title>Genomic Encyclopedia of Type Strains, Phase IV (KMG-IV): sequencing the most valuable type-strain genomes for metagenomic binning, comparative biology and taxonomic classification.</title>
        <authorList>
            <person name="Goeker M."/>
        </authorList>
    </citation>
    <scope>NUCLEOTIDE SEQUENCE [LARGE SCALE GENOMIC DNA]</scope>
    <source>
        <strain evidence="6 7">DSM 44599</strain>
    </source>
</reference>
<comment type="similarity">
    <text evidence="2">Belongs to the bacterial solute-binding protein 8 family.</text>
</comment>
<dbReference type="PANTHER" id="PTHR30532:SF24">
    <property type="entry name" value="FERRIC ENTEROBACTIN-BINDING PERIPLASMIC PROTEIN FEPB"/>
    <property type="match status" value="1"/>
</dbReference>
<keyword evidence="3" id="KW-0813">Transport</keyword>
<dbReference type="SUPFAM" id="SSF53807">
    <property type="entry name" value="Helical backbone' metal receptor"/>
    <property type="match status" value="1"/>
</dbReference>
<comment type="subcellular location">
    <subcellularLocation>
        <location evidence="1">Cell envelope</location>
    </subcellularLocation>
</comment>
<dbReference type="PROSITE" id="PS51257">
    <property type="entry name" value="PROKAR_LIPOPROTEIN"/>
    <property type="match status" value="1"/>
</dbReference>
<dbReference type="Proteomes" id="UP000252586">
    <property type="component" value="Unassembled WGS sequence"/>
</dbReference>
<keyword evidence="7" id="KW-1185">Reference proteome</keyword>
<dbReference type="OrthoDB" id="1846031at2"/>
<evidence type="ECO:0000259" key="5">
    <source>
        <dbReference type="PROSITE" id="PS50983"/>
    </source>
</evidence>
<proteinExistence type="inferred from homology"/>
<dbReference type="EMBL" id="QNRE01000008">
    <property type="protein sequence ID" value="RBO88954.1"/>
    <property type="molecule type" value="Genomic_DNA"/>
</dbReference>
<evidence type="ECO:0000256" key="1">
    <source>
        <dbReference type="ARBA" id="ARBA00004196"/>
    </source>
</evidence>
<dbReference type="GO" id="GO:0030288">
    <property type="term" value="C:outer membrane-bounded periplasmic space"/>
    <property type="evidence" value="ECO:0007669"/>
    <property type="project" value="TreeGrafter"/>
</dbReference>
<evidence type="ECO:0000313" key="6">
    <source>
        <dbReference type="EMBL" id="RBO88954.1"/>
    </source>
</evidence>
<sequence length="326" mass="33888">MGSLRESRGWTRAAAAVLAGALAFGIAGCGSSDEDSGSGGETITVKHAKGETAVPTEPQKVVVLGSQWLDTALALGLQPAAYLDPAAVQANAAPAWQTTKPTGQQLNATGNVPEQVAALEPDLILTDSFIANQANNYDELSKIAPTVSGLSEEIITPWQDLVTTLGDILNKDDEAAALIQGVNDKIAGLTAANPGLQGKTFASTFLYSASQLMVLTDPKDGSAKLMEQLGLTIPQNLRDQPAAGGRLALSPERVGELTADLLLAGYTPGMDEKFRQLPGFGELPAVRKDAVVFMTTQEITGVNQPTVLSIPFVLDTISPALANAAK</sequence>
<dbReference type="PANTHER" id="PTHR30532">
    <property type="entry name" value="IRON III DICITRATE-BINDING PERIPLASMIC PROTEIN"/>
    <property type="match status" value="1"/>
</dbReference>
<keyword evidence="4" id="KW-0732">Signal</keyword>
<dbReference type="STRING" id="1210090.GCA_001613185_02233"/>
<dbReference type="RefSeq" id="WP_067507554.1">
    <property type="nucleotide sequence ID" value="NZ_QNRE01000008.1"/>
</dbReference>
<dbReference type="AlphaFoldDB" id="A0A366DHZ5"/>
<organism evidence="6 7">
    <name type="scientific">Nocardia puris</name>
    <dbReference type="NCBI Taxonomy" id="208602"/>
    <lineage>
        <taxon>Bacteria</taxon>
        <taxon>Bacillati</taxon>
        <taxon>Actinomycetota</taxon>
        <taxon>Actinomycetes</taxon>
        <taxon>Mycobacteriales</taxon>
        <taxon>Nocardiaceae</taxon>
        <taxon>Nocardia</taxon>
    </lineage>
</organism>
<evidence type="ECO:0000313" key="7">
    <source>
        <dbReference type="Proteomes" id="UP000252586"/>
    </source>
</evidence>
<dbReference type="InterPro" id="IPR051313">
    <property type="entry name" value="Bact_iron-sidero_bind"/>
</dbReference>
<evidence type="ECO:0000256" key="3">
    <source>
        <dbReference type="ARBA" id="ARBA00022448"/>
    </source>
</evidence>
<gene>
    <name evidence="6" type="ORF">DFR74_108179</name>
</gene>
<evidence type="ECO:0000256" key="2">
    <source>
        <dbReference type="ARBA" id="ARBA00008814"/>
    </source>
</evidence>
<dbReference type="InterPro" id="IPR002491">
    <property type="entry name" value="ABC_transptr_periplasmic_BD"/>
</dbReference>
<dbReference type="Pfam" id="PF01497">
    <property type="entry name" value="Peripla_BP_2"/>
    <property type="match status" value="1"/>
</dbReference>
<dbReference type="PROSITE" id="PS50983">
    <property type="entry name" value="FE_B12_PBP"/>
    <property type="match status" value="1"/>
</dbReference>
<dbReference type="Gene3D" id="3.40.50.1980">
    <property type="entry name" value="Nitrogenase molybdenum iron protein domain"/>
    <property type="match status" value="2"/>
</dbReference>
<comment type="caution">
    <text evidence="6">The sequence shown here is derived from an EMBL/GenBank/DDBJ whole genome shotgun (WGS) entry which is preliminary data.</text>
</comment>
<dbReference type="GO" id="GO:1901678">
    <property type="term" value="P:iron coordination entity transport"/>
    <property type="evidence" value="ECO:0007669"/>
    <property type="project" value="UniProtKB-ARBA"/>
</dbReference>
<evidence type="ECO:0000256" key="4">
    <source>
        <dbReference type="ARBA" id="ARBA00022729"/>
    </source>
</evidence>
<accession>A0A366DHZ5</accession>
<feature type="domain" description="Fe/B12 periplasmic-binding" evidence="5">
    <location>
        <begin position="60"/>
        <end position="325"/>
    </location>
</feature>
<protein>
    <submittedName>
        <fullName evidence="6">Iron complex transport system substrate-binding protein</fullName>
    </submittedName>
</protein>
<name>A0A366DHZ5_9NOCA</name>